<gene>
    <name evidence="1" type="ORF">CPT34_12345</name>
</gene>
<comment type="caution">
    <text evidence="1">The sequence shown here is derived from an EMBL/GenBank/DDBJ whole genome shotgun (WGS) entry which is preliminary data.</text>
</comment>
<reference evidence="1 2" key="1">
    <citation type="submission" date="2017-09" db="EMBL/GenBank/DDBJ databases">
        <title>Comparative genomics of rhizobia isolated from Phaseolus vulgaris in China.</title>
        <authorList>
            <person name="Tong W."/>
        </authorList>
    </citation>
    <scope>NUCLEOTIDE SEQUENCE [LARGE SCALE GENOMIC DNA]</scope>
    <source>
        <strain evidence="1 2">L101</strain>
    </source>
</reference>
<keyword evidence="2" id="KW-1185">Reference proteome</keyword>
<dbReference type="AlphaFoldDB" id="A0A2A5KV80"/>
<evidence type="ECO:0000313" key="2">
    <source>
        <dbReference type="Proteomes" id="UP000218807"/>
    </source>
</evidence>
<proteinExistence type="predicted"/>
<protein>
    <submittedName>
        <fullName evidence="1">Uncharacterized protein</fullName>
    </submittedName>
</protein>
<dbReference type="EMBL" id="NXDM01000010">
    <property type="protein sequence ID" value="PCK80942.1"/>
    <property type="molecule type" value="Genomic_DNA"/>
</dbReference>
<name>A0A2A5KV80_9HYPH</name>
<dbReference type="Proteomes" id="UP000218807">
    <property type="component" value="Unassembled WGS sequence"/>
</dbReference>
<sequence length="61" mass="6502">MPTGTKITLVPRSLTSADLPGPFWEIDLLKEQGYEAPDPARVKFQLSLEIGLAGSAAADAF</sequence>
<accession>A0A2A5KV80</accession>
<organism evidence="1 2">
    <name type="scientific">Rhizobium sophoriradicis</name>
    <dbReference type="NCBI Taxonomy" id="1535245"/>
    <lineage>
        <taxon>Bacteria</taxon>
        <taxon>Pseudomonadati</taxon>
        <taxon>Pseudomonadota</taxon>
        <taxon>Alphaproteobacteria</taxon>
        <taxon>Hyphomicrobiales</taxon>
        <taxon>Rhizobiaceae</taxon>
        <taxon>Rhizobium/Agrobacterium group</taxon>
        <taxon>Rhizobium</taxon>
    </lineage>
</organism>
<evidence type="ECO:0000313" key="1">
    <source>
        <dbReference type="EMBL" id="PCK80942.1"/>
    </source>
</evidence>